<keyword evidence="6" id="KW-0067">ATP-binding</keyword>
<dbReference type="PROSITE" id="PS50109">
    <property type="entry name" value="HIS_KIN"/>
    <property type="match status" value="1"/>
</dbReference>
<dbReference type="SUPFAM" id="SSF55874">
    <property type="entry name" value="ATPase domain of HSP90 chaperone/DNA topoisomerase II/histidine kinase"/>
    <property type="match status" value="1"/>
</dbReference>
<protein>
    <recommendedName>
        <fullName evidence="2">histidine kinase</fullName>
        <ecNumber evidence="2">2.7.13.3</ecNumber>
    </recommendedName>
</protein>
<feature type="domain" description="Histidine kinase" evidence="5">
    <location>
        <begin position="67"/>
        <end position="191"/>
    </location>
</feature>
<evidence type="ECO:0000313" key="7">
    <source>
        <dbReference type="Proteomes" id="UP001333818"/>
    </source>
</evidence>
<evidence type="ECO:0000256" key="1">
    <source>
        <dbReference type="ARBA" id="ARBA00000085"/>
    </source>
</evidence>
<dbReference type="Gene3D" id="3.30.565.10">
    <property type="entry name" value="Histidine kinase-like ATPase, C-terminal domain"/>
    <property type="match status" value="1"/>
</dbReference>
<dbReference type="PRINTS" id="PR00344">
    <property type="entry name" value="BCTRLSENSOR"/>
</dbReference>
<dbReference type="InterPro" id="IPR036890">
    <property type="entry name" value="HATPase_C_sf"/>
</dbReference>
<name>A0AAW9Q1V3_9CYAN</name>
<dbReference type="AlphaFoldDB" id="A0AAW9Q1V3"/>
<gene>
    <name evidence="6" type="ORF">V2H45_20255</name>
</gene>
<dbReference type="Proteomes" id="UP001333818">
    <property type="component" value="Unassembled WGS sequence"/>
</dbReference>
<evidence type="ECO:0000259" key="5">
    <source>
        <dbReference type="PROSITE" id="PS50109"/>
    </source>
</evidence>
<dbReference type="PANTHER" id="PTHR43065">
    <property type="entry name" value="SENSOR HISTIDINE KINASE"/>
    <property type="match status" value="1"/>
</dbReference>
<keyword evidence="3" id="KW-0808">Transferase</keyword>
<dbReference type="InterPro" id="IPR003594">
    <property type="entry name" value="HATPase_dom"/>
</dbReference>
<dbReference type="PANTHER" id="PTHR43065:SF48">
    <property type="entry name" value="HISTIDINE KINASE"/>
    <property type="match status" value="1"/>
</dbReference>
<dbReference type="EMBL" id="JAZBJZ010000110">
    <property type="protein sequence ID" value="MEE3719081.1"/>
    <property type="molecule type" value="Genomic_DNA"/>
</dbReference>
<keyword evidence="4" id="KW-0902">Two-component regulatory system</keyword>
<dbReference type="GO" id="GO:0004673">
    <property type="term" value="F:protein histidine kinase activity"/>
    <property type="evidence" value="ECO:0007669"/>
    <property type="project" value="UniProtKB-EC"/>
</dbReference>
<sequence>MHFILELALVLQHQSTRSIQQEVDRAAKIVFALKAYSHQSQSDEKCLAKITDGIEVALTLYHNRLKQGIQVIRRYDSQLPEILCNPDELTQVWVNLIDNAIYAMGQQGTLEVGVKQQADRAIVEITDSGCGISLDMQAKIFEPFVTSKARGEGSGLGLDIVRQIIQKHNGEIQVRSQSGRTTFTVILPLSDVSDKSIPSPPLTAGNSIL</sequence>
<dbReference type="Pfam" id="PF02518">
    <property type="entry name" value="HATPase_c"/>
    <property type="match status" value="1"/>
</dbReference>
<reference evidence="6" key="1">
    <citation type="submission" date="2024-01" db="EMBL/GenBank/DDBJ databases">
        <title>Bank of Algae and Cyanobacteria of the Azores (BACA) strain genomes.</title>
        <authorList>
            <person name="Luz R."/>
            <person name="Cordeiro R."/>
            <person name="Fonseca A."/>
            <person name="Goncalves V."/>
        </authorList>
    </citation>
    <scope>NUCLEOTIDE SEQUENCE</scope>
    <source>
        <strain evidence="6">BACA0141</strain>
    </source>
</reference>
<dbReference type="GO" id="GO:0005524">
    <property type="term" value="F:ATP binding"/>
    <property type="evidence" value="ECO:0007669"/>
    <property type="project" value="UniProtKB-KW"/>
</dbReference>
<dbReference type="EC" id="2.7.13.3" evidence="2"/>
<keyword evidence="6" id="KW-0547">Nucleotide-binding</keyword>
<comment type="catalytic activity">
    <reaction evidence="1">
        <text>ATP + protein L-histidine = ADP + protein N-phospho-L-histidine.</text>
        <dbReference type="EC" id="2.7.13.3"/>
    </reaction>
</comment>
<accession>A0AAW9Q1V3</accession>
<organism evidence="6 7">
    <name type="scientific">Tumidithrix elongata BACA0141</name>
    <dbReference type="NCBI Taxonomy" id="2716417"/>
    <lineage>
        <taxon>Bacteria</taxon>
        <taxon>Bacillati</taxon>
        <taxon>Cyanobacteriota</taxon>
        <taxon>Cyanophyceae</taxon>
        <taxon>Pseudanabaenales</taxon>
        <taxon>Pseudanabaenaceae</taxon>
        <taxon>Tumidithrix</taxon>
        <taxon>Tumidithrix elongata</taxon>
    </lineage>
</organism>
<evidence type="ECO:0000256" key="3">
    <source>
        <dbReference type="ARBA" id="ARBA00022777"/>
    </source>
</evidence>
<evidence type="ECO:0000256" key="4">
    <source>
        <dbReference type="ARBA" id="ARBA00023012"/>
    </source>
</evidence>
<keyword evidence="3" id="KW-0418">Kinase</keyword>
<keyword evidence="7" id="KW-1185">Reference proteome</keyword>
<evidence type="ECO:0000256" key="2">
    <source>
        <dbReference type="ARBA" id="ARBA00012438"/>
    </source>
</evidence>
<dbReference type="InterPro" id="IPR004358">
    <property type="entry name" value="Sig_transdc_His_kin-like_C"/>
</dbReference>
<dbReference type="InterPro" id="IPR005467">
    <property type="entry name" value="His_kinase_dom"/>
</dbReference>
<comment type="caution">
    <text evidence="6">The sequence shown here is derived from an EMBL/GenBank/DDBJ whole genome shotgun (WGS) entry which is preliminary data.</text>
</comment>
<evidence type="ECO:0000313" key="6">
    <source>
        <dbReference type="EMBL" id="MEE3719081.1"/>
    </source>
</evidence>
<dbReference type="GO" id="GO:0000160">
    <property type="term" value="P:phosphorelay signal transduction system"/>
    <property type="evidence" value="ECO:0007669"/>
    <property type="project" value="UniProtKB-KW"/>
</dbReference>
<dbReference type="SMART" id="SM00387">
    <property type="entry name" value="HATPase_c"/>
    <property type="match status" value="1"/>
</dbReference>
<proteinExistence type="predicted"/>